<evidence type="ECO:0000256" key="5">
    <source>
        <dbReference type="ARBA" id="ARBA00022927"/>
    </source>
</evidence>
<dbReference type="Pfam" id="PF09454">
    <property type="entry name" value="Vps23_core"/>
    <property type="match status" value="1"/>
</dbReference>
<keyword evidence="12" id="KW-1185">Reference proteome</keyword>
<feature type="compositionally biased region" description="Polar residues" evidence="8">
    <location>
        <begin position="355"/>
        <end position="368"/>
    </location>
</feature>
<comment type="subcellular location">
    <subcellularLocation>
        <location evidence="1">Endosome</location>
    </subcellularLocation>
</comment>
<dbReference type="GeneID" id="37020995"/>
<name>A0A316V9C9_9BASI</name>
<protein>
    <submittedName>
        <fullName evidence="11">UEV-domain-containing protein</fullName>
    </submittedName>
</protein>
<dbReference type="PROSITE" id="PS51322">
    <property type="entry name" value="UEV"/>
    <property type="match status" value="1"/>
</dbReference>
<keyword evidence="4" id="KW-0967">Endosome</keyword>
<dbReference type="InterPro" id="IPR017916">
    <property type="entry name" value="SB_dom"/>
</dbReference>
<dbReference type="InterPro" id="IPR052070">
    <property type="entry name" value="ESCRT-I_UEV_domain"/>
</dbReference>
<proteinExistence type="inferred from homology"/>
<evidence type="ECO:0000259" key="9">
    <source>
        <dbReference type="PROSITE" id="PS51312"/>
    </source>
</evidence>
<dbReference type="GO" id="GO:0043130">
    <property type="term" value="F:ubiquitin binding"/>
    <property type="evidence" value="ECO:0007669"/>
    <property type="project" value="TreeGrafter"/>
</dbReference>
<dbReference type="AlphaFoldDB" id="A0A316V9C9"/>
<organism evidence="11 12">
    <name type="scientific">Meira miltonrushii</name>
    <dbReference type="NCBI Taxonomy" id="1280837"/>
    <lineage>
        <taxon>Eukaryota</taxon>
        <taxon>Fungi</taxon>
        <taxon>Dikarya</taxon>
        <taxon>Basidiomycota</taxon>
        <taxon>Ustilaginomycotina</taxon>
        <taxon>Exobasidiomycetes</taxon>
        <taxon>Exobasidiales</taxon>
        <taxon>Brachybasidiaceae</taxon>
        <taxon>Meira</taxon>
    </lineage>
</organism>
<dbReference type="InterPro" id="IPR016135">
    <property type="entry name" value="UBQ-conjugating_enzyme/RWD"/>
</dbReference>
<evidence type="ECO:0000256" key="6">
    <source>
        <dbReference type="ARBA" id="ARBA00023054"/>
    </source>
</evidence>
<keyword evidence="5 7" id="KW-0653">Protein transport</keyword>
<dbReference type="InterPro" id="IPR008883">
    <property type="entry name" value="UEV_N"/>
</dbReference>
<feature type="region of interest" description="Disordered" evidence="8">
    <location>
        <begin position="146"/>
        <end position="267"/>
    </location>
</feature>
<evidence type="ECO:0000256" key="4">
    <source>
        <dbReference type="ARBA" id="ARBA00022753"/>
    </source>
</evidence>
<gene>
    <name evidence="11" type="ORF">FA14DRAFT_161645</name>
</gene>
<dbReference type="Proteomes" id="UP000245771">
    <property type="component" value="Unassembled WGS sequence"/>
</dbReference>
<evidence type="ECO:0000256" key="8">
    <source>
        <dbReference type="SAM" id="MobiDB-lite"/>
    </source>
</evidence>
<feature type="compositionally biased region" description="Polar residues" evidence="8">
    <location>
        <begin position="159"/>
        <end position="189"/>
    </location>
</feature>
<feature type="compositionally biased region" description="Polar residues" evidence="8">
    <location>
        <begin position="289"/>
        <end position="312"/>
    </location>
</feature>
<dbReference type="InterPro" id="IPR037202">
    <property type="entry name" value="ESCRT_assembly_dom"/>
</dbReference>
<evidence type="ECO:0000256" key="7">
    <source>
        <dbReference type="PROSITE-ProRule" id="PRU00644"/>
    </source>
</evidence>
<dbReference type="GO" id="GO:0043162">
    <property type="term" value="P:ubiquitin-dependent protein catabolic process via the multivesicular body sorting pathway"/>
    <property type="evidence" value="ECO:0007669"/>
    <property type="project" value="UniProtKB-ARBA"/>
</dbReference>
<feature type="compositionally biased region" description="Basic and acidic residues" evidence="8">
    <location>
        <begin position="190"/>
        <end position="202"/>
    </location>
</feature>
<feature type="domain" description="SB" evidence="9">
    <location>
        <begin position="497"/>
        <end position="564"/>
    </location>
</feature>
<dbReference type="GO" id="GO:0000813">
    <property type="term" value="C:ESCRT I complex"/>
    <property type="evidence" value="ECO:0007669"/>
    <property type="project" value="TreeGrafter"/>
</dbReference>
<dbReference type="Pfam" id="PF05743">
    <property type="entry name" value="UEV"/>
    <property type="match status" value="1"/>
</dbReference>
<keyword evidence="6" id="KW-0175">Coiled coil</keyword>
<dbReference type="CDD" id="cd11685">
    <property type="entry name" value="UEV_TSG101-like"/>
    <property type="match status" value="1"/>
</dbReference>
<dbReference type="InParanoid" id="A0A316V9C9"/>
<evidence type="ECO:0000256" key="3">
    <source>
        <dbReference type="ARBA" id="ARBA00022448"/>
    </source>
</evidence>
<keyword evidence="3 7" id="KW-0813">Transport</keyword>
<dbReference type="Gene3D" id="6.10.140.820">
    <property type="match status" value="1"/>
</dbReference>
<feature type="region of interest" description="Disordered" evidence="8">
    <location>
        <begin position="283"/>
        <end position="400"/>
    </location>
</feature>
<dbReference type="Gene3D" id="3.10.110.10">
    <property type="entry name" value="Ubiquitin Conjugating Enzyme"/>
    <property type="match status" value="1"/>
</dbReference>
<dbReference type="EMBL" id="KZ819604">
    <property type="protein sequence ID" value="PWN34126.1"/>
    <property type="molecule type" value="Genomic_DNA"/>
</dbReference>
<feature type="compositionally biased region" description="Polar residues" evidence="8">
    <location>
        <begin position="242"/>
        <end position="267"/>
    </location>
</feature>
<feature type="domain" description="UEV" evidence="10">
    <location>
        <begin position="4"/>
        <end position="149"/>
    </location>
</feature>
<dbReference type="SUPFAM" id="SSF54495">
    <property type="entry name" value="UBC-like"/>
    <property type="match status" value="1"/>
</dbReference>
<comment type="similarity">
    <text evidence="2">Belongs to the ubiquitin-conjugating enzyme family. UEV subfamily.</text>
</comment>
<dbReference type="OrthoDB" id="306304at2759"/>
<accession>A0A316V9C9</accession>
<dbReference type="SUPFAM" id="SSF140111">
    <property type="entry name" value="Endosomal sorting complex assembly domain"/>
    <property type="match status" value="1"/>
</dbReference>
<sequence>MNHGVVQRWLRQVVGPYDDPDRVYADIDRTLIANSSLSPKTEVYTYDDGRSQLLLVLTGTVPMQYRSATYNIPVAFWIPRSYPKQHPLAYVTPTNDMLVRKGRHVDLSGRIGGDYLERWQRKWEGCNLLELVQDCQAIFGQEPPVYAKPKDPIPIAQARTGSASPRASTSAISPGQNVQQSAAPISASSDPRERAPPPRPGHEQASPSMLAGPPRRPPKLHQGSGTFDDSRRFSNGAEYAAATTSPSFNPQHRWTASPAGQHSPMMNSEYGQRYTAEPGAMRPREFQGQPEQNSRHASWSAHNGSSSQSLPYQQGGPSGHSHRAASYSSTTSSNETTRQRDPNSAPPIPPLPYAHQQSQPYGQPNAGQQDPYRRQSYDPSQRGPSVGNAAPALAPPRPPNPELLYMHNLLYNKIQARIHHLRTTSEQSQEQMRLLSDDLDRGEMAVKDEMARLEAVRDICRSTGDQLEQTVEAAKQRIAELHAREEPDIDGVLSATSLVGNQLIELVAEDNAIEDTLYHLGRALNSEVLDLDRFLKQTRFLAREQFMRRALAQKISQGMGWESM</sequence>
<dbReference type="RefSeq" id="XP_025354428.1">
    <property type="nucleotide sequence ID" value="XM_025499214.1"/>
</dbReference>
<dbReference type="PANTHER" id="PTHR23306">
    <property type="entry name" value="TUMOR SUSCEPTIBILITY GENE 101 PROTEIN-RELATED"/>
    <property type="match status" value="1"/>
</dbReference>
<dbReference type="PROSITE" id="PS51312">
    <property type="entry name" value="SB"/>
    <property type="match status" value="1"/>
</dbReference>
<evidence type="ECO:0000259" key="10">
    <source>
        <dbReference type="PROSITE" id="PS51322"/>
    </source>
</evidence>
<dbReference type="GO" id="GO:0072666">
    <property type="term" value="P:establishment of protein localization to vacuole"/>
    <property type="evidence" value="ECO:0007669"/>
    <property type="project" value="UniProtKB-ARBA"/>
</dbReference>
<evidence type="ECO:0000256" key="2">
    <source>
        <dbReference type="ARBA" id="ARBA00009594"/>
    </source>
</evidence>
<dbReference type="GO" id="GO:0006886">
    <property type="term" value="P:intracellular protein transport"/>
    <property type="evidence" value="ECO:0007669"/>
    <property type="project" value="UniProtKB-ARBA"/>
</dbReference>
<dbReference type="STRING" id="1280837.A0A316V9C9"/>
<reference evidence="11 12" key="1">
    <citation type="journal article" date="2018" name="Mol. Biol. Evol.">
        <title>Broad Genomic Sampling Reveals a Smut Pathogenic Ancestry of the Fungal Clade Ustilaginomycotina.</title>
        <authorList>
            <person name="Kijpornyongpan T."/>
            <person name="Mondo S.J."/>
            <person name="Barry K."/>
            <person name="Sandor L."/>
            <person name="Lee J."/>
            <person name="Lipzen A."/>
            <person name="Pangilinan J."/>
            <person name="LaButti K."/>
            <person name="Hainaut M."/>
            <person name="Henrissat B."/>
            <person name="Grigoriev I.V."/>
            <person name="Spatafora J.W."/>
            <person name="Aime M.C."/>
        </authorList>
    </citation>
    <scope>NUCLEOTIDE SEQUENCE [LARGE SCALE GENOMIC DNA]</scope>
    <source>
        <strain evidence="11 12">MCA 3882</strain>
    </source>
</reference>
<evidence type="ECO:0000256" key="1">
    <source>
        <dbReference type="ARBA" id="ARBA00004177"/>
    </source>
</evidence>
<dbReference type="PANTHER" id="PTHR23306:SF3">
    <property type="entry name" value="TUMOR SUPPRESSOR PROTEIN 101"/>
    <property type="match status" value="1"/>
</dbReference>
<evidence type="ECO:0000313" key="12">
    <source>
        <dbReference type="Proteomes" id="UP000245771"/>
    </source>
</evidence>
<feature type="compositionally biased region" description="Low complexity" evidence="8">
    <location>
        <begin position="326"/>
        <end position="336"/>
    </location>
</feature>
<evidence type="ECO:0000313" key="11">
    <source>
        <dbReference type="EMBL" id="PWN34126.1"/>
    </source>
</evidence>